<dbReference type="Proteomes" id="UP000475862">
    <property type="component" value="Unassembled WGS sequence"/>
</dbReference>
<evidence type="ECO:0000313" key="2">
    <source>
        <dbReference type="Proteomes" id="UP000475862"/>
    </source>
</evidence>
<protein>
    <submittedName>
        <fullName evidence="1">Uncharacterized protein</fullName>
    </submittedName>
</protein>
<dbReference type="AlphaFoldDB" id="A0A6G0SV64"/>
<dbReference type="EMBL" id="VYZN01001885">
    <property type="protein sequence ID" value="KAE9521854.1"/>
    <property type="molecule type" value="Genomic_DNA"/>
</dbReference>
<comment type="caution">
    <text evidence="1">The sequence shown here is derived from an EMBL/GenBank/DDBJ whole genome shotgun (WGS) entry which is preliminary data.</text>
</comment>
<proteinExistence type="predicted"/>
<gene>
    <name evidence="1" type="ORF">AGLY_017736</name>
</gene>
<accession>A0A6G0SV64</accession>
<reference evidence="1 2" key="1">
    <citation type="submission" date="2019-08" db="EMBL/GenBank/DDBJ databases">
        <title>The genome of the soybean aphid Biotype 1, its phylome, world population structure and adaptation to the North American continent.</title>
        <authorList>
            <person name="Giordano R."/>
            <person name="Donthu R.K."/>
            <person name="Hernandez A.G."/>
            <person name="Wright C.L."/>
            <person name="Zimin A.V."/>
        </authorList>
    </citation>
    <scope>NUCLEOTIDE SEQUENCE [LARGE SCALE GENOMIC DNA]</scope>
    <source>
        <tissue evidence="1">Whole aphids</tissue>
    </source>
</reference>
<keyword evidence="2" id="KW-1185">Reference proteome</keyword>
<evidence type="ECO:0000313" key="1">
    <source>
        <dbReference type="EMBL" id="KAE9521854.1"/>
    </source>
</evidence>
<name>A0A6G0SV64_APHGL</name>
<sequence>MFSIFFVFSYPEGTTFKEIIKTTDKIAVAFLAFLIMGLSVIDDNLFSFSNIHIFSSNDVTYSFFFLRDKLAASRFRIILVVEFLDFAKSISTGNYNLQLLLVLEIVLKFGLIGVGDISSFGNVLLPFIDFTANTANTWFESNEDCESPLGIDPLEEGDDGVSRSLSPVLNFISSPKQGDNDKLLIIFRIQKHNLFIVHKLKIKNRLIYSI</sequence>
<organism evidence="1 2">
    <name type="scientific">Aphis glycines</name>
    <name type="common">Soybean aphid</name>
    <dbReference type="NCBI Taxonomy" id="307491"/>
    <lineage>
        <taxon>Eukaryota</taxon>
        <taxon>Metazoa</taxon>
        <taxon>Ecdysozoa</taxon>
        <taxon>Arthropoda</taxon>
        <taxon>Hexapoda</taxon>
        <taxon>Insecta</taxon>
        <taxon>Pterygota</taxon>
        <taxon>Neoptera</taxon>
        <taxon>Paraneoptera</taxon>
        <taxon>Hemiptera</taxon>
        <taxon>Sternorrhyncha</taxon>
        <taxon>Aphidomorpha</taxon>
        <taxon>Aphidoidea</taxon>
        <taxon>Aphididae</taxon>
        <taxon>Aphidini</taxon>
        <taxon>Aphis</taxon>
        <taxon>Aphis</taxon>
    </lineage>
</organism>